<feature type="region of interest" description="Disordered" evidence="4">
    <location>
        <begin position="397"/>
        <end position="423"/>
    </location>
</feature>
<dbReference type="Pfam" id="PF12625">
    <property type="entry name" value="Arabinose_bd"/>
    <property type="match status" value="1"/>
</dbReference>
<keyword evidence="3" id="KW-0804">Transcription</keyword>
<evidence type="ECO:0000256" key="2">
    <source>
        <dbReference type="ARBA" id="ARBA00023125"/>
    </source>
</evidence>
<sequence>MVMSCLLIGFVSEGYGSCGLLTPLVIEPKTTVTPCPRQYPGITFYYLWITCQTKASMSGTRSAQPVPRNSLGDISVLYVSVLMRAAAAEGADTAELVSRFQLDRETLNSPDARISIPRFMRLGHAAIGVTGNPALGLRMGALSRPVDAGLAGLAGETAGTVGAAISTLIRYALLTSRNSRGTPSVRPDARQACFYSIRPYNSFNYFVVDSVLAAWTQFLRTISGRYDVLERVSIEYPSIGQDELFEGWFRCPVHFGAGTNSITVRRETWETQSLQAQPAMHERLVRQCEDERQQIEKGWTTKDRVKNLLTPLFQGETPDLQTIATKLGVAPWTLQRLLASEGTGFRELVDETRKQLARDYIRETDTSLAEIAWLLGFANPPAFHKAYRRWFDLSPGEHRKRESKNGGADGTRTRDPRRDRPVF</sequence>
<evidence type="ECO:0000256" key="4">
    <source>
        <dbReference type="SAM" id="MobiDB-lite"/>
    </source>
</evidence>
<dbReference type="InterPro" id="IPR032687">
    <property type="entry name" value="AraC-type_N"/>
</dbReference>
<feature type="domain" description="HTH araC/xylS-type" evidence="5">
    <location>
        <begin position="303"/>
        <end position="401"/>
    </location>
</feature>
<dbReference type="GO" id="GO:0005829">
    <property type="term" value="C:cytosol"/>
    <property type="evidence" value="ECO:0007669"/>
    <property type="project" value="TreeGrafter"/>
</dbReference>
<dbReference type="PANTHER" id="PTHR47894">
    <property type="entry name" value="HTH-TYPE TRANSCRIPTIONAL REGULATOR GADX"/>
    <property type="match status" value="1"/>
</dbReference>
<evidence type="ECO:0000313" key="7">
    <source>
        <dbReference type="Proteomes" id="UP000199290"/>
    </source>
</evidence>
<keyword evidence="1" id="KW-0805">Transcription regulation</keyword>
<evidence type="ECO:0000256" key="1">
    <source>
        <dbReference type="ARBA" id="ARBA00023015"/>
    </source>
</evidence>
<dbReference type="AlphaFoldDB" id="A0A1I6HUA4"/>
<dbReference type="GO" id="GO:0000976">
    <property type="term" value="F:transcription cis-regulatory region binding"/>
    <property type="evidence" value="ECO:0007669"/>
    <property type="project" value="TreeGrafter"/>
</dbReference>
<feature type="compositionally biased region" description="Basic and acidic residues" evidence="4">
    <location>
        <begin position="411"/>
        <end position="423"/>
    </location>
</feature>
<evidence type="ECO:0000259" key="5">
    <source>
        <dbReference type="PROSITE" id="PS01124"/>
    </source>
</evidence>
<dbReference type="PROSITE" id="PS01124">
    <property type="entry name" value="HTH_ARAC_FAMILY_2"/>
    <property type="match status" value="1"/>
</dbReference>
<proteinExistence type="predicted"/>
<dbReference type="Gene3D" id="1.10.10.60">
    <property type="entry name" value="Homeodomain-like"/>
    <property type="match status" value="1"/>
</dbReference>
<reference evidence="7" key="1">
    <citation type="submission" date="2016-10" db="EMBL/GenBank/DDBJ databases">
        <authorList>
            <person name="Varghese N."/>
            <person name="Submissions S."/>
        </authorList>
    </citation>
    <scope>NUCLEOTIDE SEQUENCE [LARGE SCALE GENOMIC DNA]</scope>
    <source>
        <strain evidence="7">CGMCC 1.6294</strain>
    </source>
</reference>
<dbReference type="GO" id="GO:0003700">
    <property type="term" value="F:DNA-binding transcription factor activity"/>
    <property type="evidence" value="ECO:0007669"/>
    <property type="project" value="InterPro"/>
</dbReference>
<dbReference type="EMBL" id="FOYV01000003">
    <property type="protein sequence ID" value="SFR58004.1"/>
    <property type="molecule type" value="Genomic_DNA"/>
</dbReference>
<evidence type="ECO:0000256" key="3">
    <source>
        <dbReference type="ARBA" id="ARBA00023163"/>
    </source>
</evidence>
<keyword evidence="7" id="KW-1185">Reference proteome</keyword>
<name>A0A1I6HUA4_9GAMM</name>
<dbReference type="STRING" id="375760.SAMN04488073_3067"/>
<dbReference type="InterPro" id="IPR018060">
    <property type="entry name" value="HTH_AraC"/>
</dbReference>
<gene>
    <name evidence="6" type="ORF">SAMN04488073_3067</name>
</gene>
<organism evidence="6 7">
    <name type="scientific">Marinobacter gudaonensis</name>
    <dbReference type="NCBI Taxonomy" id="375760"/>
    <lineage>
        <taxon>Bacteria</taxon>
        <taxon>Pseudomonadati</taxon>
        <taxon>Pseudomonadota</taxon>
        <taxon>Gammaproteobacteria</taxon>
        <taxon>Pseudomonadales</taxon>
        <taxon>Marinobacteraceae</taxon>
        <taxon>Marinobacter</taxon>
    </lineage>
</organism>
<accession>A0A1I6HUA4</accession>
<dbReference type="PANTHER" id="PTHR47894:SF1">
    <property type="entry name" value="HTH-TYPE TRANSCRIPTIONAL REGULATOR VQSM"/>
    <property type="match status" value="1"/>
</dbReference>
<dbReference type="SUPFAM" id="SSF46689">
    <property type="entry name" value="Homeodomain-like"/>
    <property type="match status" value="1"/>
</dbReference>
<protein>
    <submittedName>
        <fullName evidence="6">Helix-turn-helix domain-containing protein</fullName>
    </submittedName>
</protein>
<dbReference type="SMART" id="SM00342">
    <property type="entry name" value="HTH_ARAC"/>
    <property type="match status" value="1"/>
</dbReference>
<dbReference type="InterPro" id="IPR009057">
    <property type="entry name" value="Homeodomain-like_sf"/>
</dbReference>
<evidence type="ECO:0000313" key="6">
    <source>
        <dbReference type="EMBL" id="SFR58004.1"/>
    </source>
</evidence>
<keyword evidence="2" id="KW-0238">DNA-binding</keyword>
<dbReference type="Pfam" id="PF12833">
    <property type="entry name" value="HTH_18"/>
    <property type="match status" value="1"/>
</dbReference>
<dbReference type="Proteomes" id="UP000199290">
    <property type="component" value="Unassembled WGS sequence"/>
</dbReference>